<evidence type="ECO:0000256" key="2">
    <source>
        <dbReference type="SAM" id="MobiDB-lite"/>
    </source>
</evidence>
<feature type="region of interest" description="Disordered" evidence="2">
    <location>
        <begin position="282"/>
        <end position="325"/>
    </location>
</feature>
<proteinExistence type="predicted"/>
<feature type="region of interest" description="Disordered" evidence="2">
    <location>
        <begin position="362"/>
        <end position="420"/>
    </location>
</feature>
<reference evidence="3 4" key="1">
    <citation type="journal article" date="2024" name="Commun. Biol.">
        <title>Comparative genomic analysis of thermophilic fungi reveals convergent evolutionary adaptations and gene losses.</title>
        <authorList>
            <person name="Steindorff A.S."/>
            <person name="Aguilar-Pontes M.V."/>
            <person name="Robinson A.J."/>
            <person name="Andreopoulos B."/>
            <person name="LaButti K."/>
            <person name="Kuo A."/>
            <person name="Mondo S."/>
            <person name="Riley R."/>
            <person name="Otillar R."/>
            <person name="Haridas S."/>
            <person name="Lipzen A."/>
            <person name="Grimwood J."/>
            <person name="Schmutz J."/>
            <person name="Clum A."/>
            <person name="Reid I.D."/>
            <person name="Moisan M.C."/>
            <person name="Butler G."/>
            <person name="Nguyen T.T.M."/>
            <person name="Dewar K."/>
            <person name="Conant G."/>
            <person name="Drula E."/>
            <person name="Henrissat B."/>
            <person name="Hansel C."/>
            <person name="Singer S."/>
            <person name="Hutchinson M.I."/>
            <person name="de Vries R.P."/>
            <person name="Natvig D.O."/>
            <person name="Powell A.J."/>
            <person name="Tsang A."/>
            <person name="Grigoriev I.V."/>
        </authorList>
    </citation>
    <scope>NUCLEOTIDE SEQUENCE [LARGE SCALE GENOMIC DNA]</scope>
    <source>
        <strain evidence="3 4">ATCC 24622</strain>
    </source>
</reference>
<feature type="compositionally biased region" description="Low complexity" evidence="2">
    <location>
        <begin position="312"/>
        <end position="321"/>
    </location>
</feature>
<name>A0ABR3X1M1_9PEZI</name>
<feature type="region of interest" description="Disordered" evidence="2">
    <location>
        <begin position="605"/>
        <end position="673"/>
    </location>
</feature>
<protein>
    <submittedName>
        <fullName evidence="3">Uncharacterized protein</fullName>
    </submittedName>
</protein>
<organism evidence="3 4">
    <name type="scientific">Phialemonium thermophilum</name>
    <dbReference type="NCBI Taxonomy" id="223376"/>
    <lineage>
        <taxon>Eukaryota</taxon>
        <taxon>Fungi</taxon>
        <taxon>Dikarya</taxon>
        <taxon>Ascomycota</taxon>
        <taxon>Pezizomycotina</taxon>
        <taxon>Sordariomycetes</taxon>
        <taxon>Sordariomycetidae</taxon>
        <taxon>Cephalothecales</taxon>
        <taxon>Cephalothecaceae</taxon>
        <taxon>Phialemonium</taxon>
    </lineage>
</organism>
<dbReference type="Proteomes" id="UP001586593">
    <property type="component" value="Unassembled WGS sequence"/>
</dbReference>
<keyword evidence="1" id="KW-0175">Coiled coil</keyword>
<accession>A0ABR3X1M1</accession>
<feature type="compositionally biased region" description="Pro residues" evidence="2">
    <location>
        <begin position="459"/>
        <end position="468"/>
    </location>
</feature>
<evidence type="ECO:0000256" key="1">
    <source>
        <dbReference type="SAM" id="Coils"/>
    </source>
</evidence>
<comment type="caution">
    <text evidence="3">The sequence shown here is derived from an EMBL/GenBank/DDBJ whole genome shotgun (WGS) entry which is preliminary data.</text>
</comment>
<feature type="coiled-coil region" evidence="1">
    <location>
        <begin position="224"/>
        <end position="276"/>
    </location>
</feature>
<sequence length="673" mass="72236">MSDTMTRLPSDAFLPPGTIDHNAIYPLPTGFAGYPSSVISPLALPRGATGYFDETIPLRAHPESSYMPLPSHAADRGKTRDQVLFGKTYSPLASPPSRGLPIPQPSRFFSPRLAPTTKDLRYMQRSTSLSPTGRLPYPAWHDGGSGAPFISPPSSTQPTLTFRPPTTSSAGRKVSGAMFHGAVPALPAPSDFSSRAGSAAIDTASPAPLEHIIERLIQQNSRIREAWEAERKYMEANRERAEEVYKEERALMEEERAEWAAERDALMRQIAALQQQVVGLAGDRPRLDSRSISTSRDGRLSTQGLRGGGGSDSSPGSADSARLSQQVPSDYRFGRLTGSGDAPVRDPSLVFQSFGDAVSRAADVSAASEQPRLARFSPPRWRESSPSFHHVPNHLHQTTSSAPVEMSSSPPKREDPSPIPTIDVQEIIPTLEGIPIKATALQRSTFTDGEPPAHAFPPAGAPASPPSDQPRHGPGKRGSSEQTLQVLAAHESVRLTMHAGHTPNHSLSVLPTMTPSVITTASSGGEATPTIQRQDEVVPAGVARTGPVETASGAELHGYHEDHPEPVLEAQDDVELKGPLMVRNMPAHDEIFFKCLSDKLEEVSRASDGDTALPAVLKDSPAAERLSSQASAVDEDTVDPEQDSSRDSDGEESAIPMKLKRTQNFGAPFGMVR</sequence>
<evidence type="ECO:0000313" key="4">
    <source>
        <dbReference type="Proteomes" id="UP001586593"/>
    </source>
</evidence>
<evidence type="ECO:0000313" key="3">
    <source>
        <dbReference type="EMBL" id="KAL1869851.1"/>
    </source>
</evidence>
<keyword evidence="4" id="KW-1185">Reference proteome</keyword>
<dbReference type="EMBL" id="JAZHXJ010000187">
    <property type="protein sequence ID" value="KAL1869851.1"/>
    <property type="molecule type" value="Genomic_DNA"/>
</dbReference>
<gene>
    <name evidence="3" type="ORF">VTK73DRAFT_2925</name>
</gene>
<feature type="region of interest" description="Disordered" evidence="2">
    <location>
        <begin position="446"/>
        <end position="481"/>
    </location>
</feature>
<feature type="compositionally biased region" description="Polar residues" evidence="2">
    <location>
        <begin position="395"/>
        <end position="410"/>
    </location>
</feature>
<feature type="compositionally biased region" description="Acidic residues" evidence="2">
    <location>
        <begin position="633"/>
        <end position="642"/>
    </location>
</feature>